<evidence type="ECO:0000313" key="4">
    <source>
        <dbReference type="EMBL" id="CDK24154.1"/>
    </source>
</evidence>
<feature type="region of interest" description="Disordered" evidence="2">
    <location>
        <begin position="17"/>
        <end position="118"/>
    </location>
</feature>
<dbReference type="GO" id="GO:0005085">
    <property type="term" value="F:guanyl-nucleotide exchange factor activity"/>
    <property type="evidence" value="ECO:0007669"/>
    <property type="project" value="UniProtKB-KW"/>
</dbReference>
<dbReference type="GeneID" id="34517559"/>
<accession>W6MF26</accession>
<organism evidence="4 5">
    <name type="scientific">Kuraishia capsulata CBS 1993</name>
    <dbReference type="NCBI Taxonomy" id="1382522"/>
    <lineage>
        <taxon>Eukaryota</taxon>
        <taxon>Fungi</taxon>
        <taxon>Dikarya</taxon>
        <taxon>Ascomycota</taxon>
        <taxon>Saccharomycotina</taxon>
        <taxon>Pichiomycetes</taxon>
        <taxon>Pichiales</taxon>
        <taxon>Pichiaceae</taxon>
        <taxon>Kuraishia</taxon>
    </lineage>
</organism>
<feature type="domain" description="CNH" evidence="3">
    <location>
        <begin position="716"/>
        <end position="967"/>
    </location>
</feature>
<feature type="compositionally biased region" description="Low complexity" evidence="2">
    <location>
        <begin position="61"/>
        <end position="75"/>
    </location>
</feature>
<reference evidence="4" key="1">
    <citation type="submission" date="2013-12" db="EMBL/GenBank/DDBJ databases">
        <authorList>
            <person name="Genoscope - CEA"/>
        </authorList>
    </citation>
    <scope>NUCLEOTIDE SEQUENCE</scope>
    <source>
        <strain evidence="4">CBS 1993</strain>
    </source>
</reference>
<gene>
    <name evidence="4" type="ORF">KUCA_T00000114001</name>
</gene>
<proteinExistence type="predicted"/>
<dbReference type="InterPro" id="IPR001180">
    <property type="entry name" value="CNH_dom"/>
</dbReference>
<name>W6MF26_9ASCO</name>
<dbReference type="HOGENOM" id="CLU_297003_0_0_1"/>
<dbReference type="Pfam" id="PF00780">
    <property type="entry name" value="CNH"/>
    <property type="match status" value="1"/>
</dbReference>
<dbReference type="EMBL" id="HG793125">
    <property type="protein sequence ID" value="CDK24154.1"/>
    <property type="molecule type" value="Genomic_DNA"/>
</dbReference>
<evidence type="ECO:0000259" key="3">
    <source>
        <dbReference type="Pfam" id="PF00780"/>
    </source>
</evidence>
<dbReference type="OrthoDB" id="660555at2759"/>
<keyword evidence="1" id="KW-0344">Guanine-nucleotide releasing factor</keyword>
<evidence type="ECO:0000256" key="1">
    <source>
        <dbReference type="ARBA" id="ARBA00022658"/>
    </source>
</evidence>
<sequence length="1015" mass="114692">MDSETWKKFCIAAEKPAVPELLPSADPIKRQPTRIRRPRLPISENAETTEETTKPPPLPPKDFSTTDSSQSSGSFANQRSPGSSPIRHAYSPERSPLGSPIGSSIRSPVSPARSPARYQSGLPVLDSIAPRLTASSTLLRDRASIISETSIDSAYSEPWRTHMSSPSMELDLSSDEEDLLEVPDTAFNNFLYNADLADESAVPENSTASELPVSMPKLPFSEVRLETPADMSFEIPEIEGECEETQDLKSIYRELAELYPSQERESILNGKQVSWYTYWGLSEEEGVALRDRIGEKEFKYQCQLFEPVFLEVRLSNNFKRVAFFQSEFSKKKESLVRFDSEVPETLFEPILEVYRLHRDYLLIPLVDLVRKQMFIDPDQFADIYFNWYTNSKQAILNYFKKGSKIVSLLVTTRDSPLVLWFDEVDKRYPGRVDVNGRELFLFYLRTRFGSLNVSLSSIAELLTKRGNTKLSHKLMGTKQKLDALARKGCGYLKIQEDMRIWDHVNFKHYAKIVNINSRNRRSRGIFALKRKSHTGYSNCHLGILDNYVVLLKKAKPAGFEVLTCPIAIQKLDVELVGDGSGAEFSRASSVRTISTIQSRSSVVSLTLDRDLFTFRIRELEDSKKGFVLGDSDSASVDLVISHLKKAKELYYRWAMKMVKLGALDSEVFSSREPQGSPKIWDTDPLEQVMDEMRPSTQKSEISSRPVSGAVFSYNNQKFMLIGCITGLYIKEQSKTWKKALDDAPIFKVQVVDQLERVFLLKSSTLTSMSLKDLSRLANDPSVRLPLKTVEIERKNVRYFTVGHSMGSLSIIEYLDVGSKNLKVFGWDIVKDAPVLKEKMNCRIVDVTGLYAFEKFFAITSQKMGFGLANISSQAMISIPESKDHMDRDTENLFARIKDEPSCGMFKVSATEYLLVYERYAVVMSKSLYVTTPKTIEFGFRCSNVVFEPFSKTLIVFGKESVHFFSIQLSPGFSFRLTLVLPASDVTLLSRMPNQIMFSVASPTGSGRALILGVGM</sequence>
<dbReference type="PANTHER" id="PTHR46572:SF1">
    <property type="entry name" value="RHO1 GUANINE NUCLEOTIDE EXCHANGE FACTOR TUS1"/>
    <property type="match status" value="1"/>
</dbReference>
<keyword evidence="5" id="KW-1185">Reference proteome</keyword>
<dbReference type="RefSeq" id="XP_022456171.1">
    <property type="nucleotide sequence ID" value="XM_022604621.1"/>
</dbReference>
<reference evidence="4" key="2">
    <citation type="submission" date="2014-02" db="EMBL/GenBank/DDBJ databases">
        <title>Complete DNA sequence of /Kuraishia capsulata/ illustrates novel genomic features among budding yeasts (/Saccharomycotina/).</title>
        <authorList>
            <person name="Morales L."/>
            <person name="Noel B."/>
            <person name="Porcel B."/>
            <person name="Marcet-Houben M."/>
            <person name="Hullo M-F."/>
            <person name="Sacerdot C."/>
            <person name="Tekaia F."/>
            <person name="Leh-Louis V."/>
            <person name="Despons L."/>
            <person name="Khanna V."/>
            <person name="Aury J-M."/>
            <person name="Barbe V."/>
            <person name="Couloux A."/>
            <person name="Labadie K."/>
            <person name="Pelletier E."/>
            <person name="Souciet J-L."/>
            <person name="Boekhout T."/>
            <person name="Gabaldon T."/>
            <person name="Wincker P."/>
            <person name="Dujon B."/>
        </authorList>
    </citation>
    <scope>NUCLEOTIDE SEQUENCE</scope>
    <source>
        <strain evidence="4">CBS 1993</strain>
    </source>
</reference>
<dbReference type="InterPro" id="IPR052233">
    <property type="entry name" value="Rho-type_GEFs"/>
</dbReference>
<evidence type="ECO:0000313" key="5">
    <source>
        <dbReference type="Proteomes" id="UP000019384"/>
    </source>
</evidence>
<dbReference type="Proteomes" id="UP000019384">
    <property type="component" value="Unassembled WGS sequence"/>
</dbReference>
<dbReference type="AlphaFoldDB" id="W6MF26"/>
<dbReference type="PANTHER" id="PTHR46572">
    <property type="entry name" value="RHO1 GDP-GTP EXCHANGE PROTEIN 1-RELATED"/>
    <property type="match status" value="1"/>
</dbReference>
<evidence type="ECO:0000256" key="2">
    <source>
        <dbReference type="SAM" id="MobiDB-lite"/>
    </source>
</evidence>
<protein>
    <recommendedName>
        <fullName evidence="3">CNH domain-containing protein</fullName>
    </recommendedName>
</protein>